<keyword evidence="1" id="KW-1133">Transmembrane helix</keyword>
<reference evidence="2 3" key="1">
    <citation type="submission" date="2015-12" db="EMBL/GenBank/DDBJ databases">
        <title>The genome of Folsomia candida.</title>
        <authorList>
            <person name="Faddeeva A."/>
            <person name="Derks M.F."/>
            <person name="Anvar Y."/>
            <person name="Smit S."/>
            <person name="Van Straalen N."/>
            <person name="Roelofs D."/>
        </authorList>
    </citation>
    <scope>NUCLEOTIDE SEQUENCE [LARGE SCALE GENOMIC DNA]</scope>
    <source>
        <strain evidence="2 3">VU population</strain>
        <tissue evidence="2">Whole body</tissue>
    </source>
</reference>
<feature type="transmembrane region" description="Helical" evidence="1">
    <location>
        <begin position="571"/>
        <end position="588"/>
    </location>
</feature>
<name>A0A226D133_FOLCA</name>
<evidence type="ECO:0000313" key="3">
    <source>
        <dbReference type="Proteomes" id="UP000198287"/>
    </source>
</evidence>
<organism evidence="2 3">
    <name type="scientific">Folsomia candida</name>
    <name type="common">Springtail</name>
    <dbReference type="NCBI Taxonomy" id="158441"/>
    <lineage>
        <taxon>Eukaryota</taxon>
        <taxon>Metazoa</taxon>
        <taxon>Ecdysozoa</taxon>
        <taxon>Arthropoda</taxon>
        <taxon>Hexapoda</taxon>
        <taxon>Collembola</taxon>
        <taxon>Entomobryomorpha</taxon>
        <taxon>Isotomoidea</taxon>
        <taxon>Isotomidae</taxon>
        <taxon>Proisotominae</taxon>
        <taxon>Folsomia</taxon>
    </lineage>
</organism>
<gene>
    <name evidence="2" type="ORF">Fcan01_26370</name>
</gene>
<keyword evidence="1" id="KW-0812">Transmembrane</keyword>
<accession>A0A226D133</accession>
<protein>
    <submittedName>
        <fullName evidence="2">Uncharacterized protein</fullName>
    </submittedName>
</protein>
<proteinExistence type="predicted"/>
<keyword evidence="1" id="KW-0472">Membrane</keyword>
<evidence type="ECO:0000313" key="2">
    <source>
        <dbReference type="EMBL" id="OXA38760.1"/>
    </source>
</evidence>
<dbReference type="AlphaFoldDB" id="A0A226D133"/>
<sequence length="637" mass="73616">MSFSLGIGDGFDLIGVLEAIAVYQTIPILSYTRIPWVSRHNINFEICFLPTTPDKQNFLDFDNEVAQAGYIPSLHPFILNAVFVLMVPGVDMPLVSCLVCTEFPTSIYLMLLSTNILTIEPYVHIENIPIRYYYSRQFQKFELMEQQDFSLRDLYQGNRFLPTDVNHRGHIVRIFHPTPWKSFICHPIQLGILSFYRRDAAYRKFGLCDRLVEEFILLQVILNVTCHMNYFTPQISLQFTNPDENILPLISRIVWSGEAELFVVYCRTHARFSASLENWMKPFQGNAWIGIVLAFMASSITSRYTTRPNYGNIYLHQIMRRIGSSFKSTLESSYFLFSLLTREPIRNFTQKHVPFVFLALLISTCYECIITGSLIALAKPYRYKDVANFINSSKHVVGFTRNLVLPEDIDKHHPTFVNVLKSHSVPPNRINDSFHIVTTFRYIFDEDFLQWGNLSWVGYLDKRVTPTIPLRMKKLQHYADMIYGSKGDSENYICDKFAFGSRTISWAIFGFALARRATQLHVNLLEFGITRHFDDVLLNFAELELPNQIRESRKGSDEEETFISLKHLKQFIVLNGVALVVWVGVFMVEWRKTVVISASVVFTRVKMITCRAVRSRVMPSKTGVSDFVKSVKNRVSV</sequence>
<dbReference type="STRING" id="158441.A0A226D133"/>
<dbReference type="EMBL" id="LNIX01000043">
    <property type="protein sequence ID" value="OXA38760.1"/>
    <property type="molecule type" value="Genomic_DNA"/>
</dbReference>
<evidence type="ECO:0000256" key="1">
    <source>
        <dbReference type="SAM" id="Phobius"/>
    </source>
</evidence>
<feature type="transmembrane region" description="Helical" evidence="1">
    <location>
        <begin position="355"/>
        <end position="378"/>
    </location>
</feature>
<keyword evidence="3" id="KW-1185">Reference proteome</keyword>
<dbReference type="Proteomes" id="UP000198287">
    <property type="component" value="Unassembled WGS sequence"/>
</dbReference>
<comment type="caution">
    <text evidence="2">The sequence shown here is derived from an EMBL/GenBank/DDBJ whole genome shotgun (WGS) entry which is preliminary data.</text>
</comment>